<dbReference type="Proteomes" id="UP000183769">
    <property type="component" value="Unassembled WGS sequence"/>
</dbReference>
<dbReference type="SUPFAM" id="SSF52540">
    <property type="entry name" value="P-loop containing nucleoside triphosphate hydrolases"/>
    <property type="match status" value="1"/>
</dbReference>
<reference evidence="3" key="1">
    <citation type="submission" date="2016-10" db="EMBL/GenBank/DDBJ databases">
        <authorList>
            <person name="Varghese N."/>
            <person name="Submissions S."/>
        </authorList>
    </citation>
    <scope>NUCLEOTIDE SEQUENCE [LARGE SCALE GENOMIC DNA]</scope>
    <source>
        <strain evidence="3">CGMCC 1.10329</strain>
    </source>
</reference>
<evidence type="ECO:0000313" key="3">
    <source>
        <dbReference type="Proteomes" id="UP000183769"/>
    </source>
</evidence>
<dbReference type="InterPro" id="IPR050678">
    <property type="entry name" value="DNA_Partitioning_ATPase"/>
</dbReference>
<evidence type="ECO:0000259" key="1">
    <source>
        <dbReference type="Pfam" id="PF13614"/>
    </source>
</evidence>
<dbReference type="Gene3D" id="3.40.50.300">
    <property type="entry name" value="P-loop containing nucleotide triphosphate hydrolases"/>
    <property type="match status" value="1"/>
</dbReference>
<proteinExistence type="predicted"/>
<dbReference type="Pfam" id="PF13614">
    <property type="entry name" value="AAA_31"/>
    <property type="match status" value="1"/>
</dbReference>
<sequence>MGQTYRCSTYLDKGGTGKTTCTAHLGVALQQACDEEVLLIDLAGKQSDLAKTFGLYEEVQADIESEDDFPNVATTMEENWTNVSDLLDDPIDELVYETDEGVDLIPAHPSLDALDADLGNVDDAQERYHRLREFLDDYVDPLDYTVVLLDLPGVANNVSYNGLWATESVVAPVQMGPLEFEQARGLEKDLGGIRDSYGVDVALEMLLPNLYDRRTNLDAEVHEQFLEEFGDVVGPEKIVASQAIRKATNEGRTIFTLDEDELSKTAREAREAFVTNAEELLTRLNQ</sequence>
<dbReference type="EMBL" id="FOXI01000019">
    <property type="protein sequence ID" value="SFQ09489.1"/>
    <property type="molecule type" value="Genomic_DNA"/>
</dbReference>
<accession>A0A1I5VPQ9</accession>
<organism evidence="2 3">
    <name type="scientific">Halolamina pelagica</name>
    <dbReference type="NCBI Taxonomy" id="699431"/>
    <lineage>
        <taxon>Archaea</taxon>
        <taxon>Methanobacteriati</taxon>
        <taxon>Methanobacteriota</taxon>
        <taxon>Stenosarchaea group</taxon>
        <taxon>Halobacteria</taxon>
        <taxon>Halobacteriales</taxon>
        <taxon>Haloferacaceae</taxon>
    </lineage>
</organism>
<keyword evidence="3" id="KW-1185">Reference proteome</keyword>
<gene>
    <name evidence="2" type="ORF">SAMN05216277_11921</name>
</gene>
<dbReference type="InterPro" id="IPR025669">
    <property type="entry name" value="AAA_dom"/>
</dbReference>
<feature type="domain" description="AAA" evidence="1">
    <location>
        <begin position="12"/>
        <end position="181"/>
    </location>
</feature>
<evidence type="ECO:0000313" key="2">
    <source>
        <dbReference type="EMBL" id="SFQ09489.1"/>
    </source>
</evidence>
<dbReference type="AlphaFoldDB" id="A0A1I5VPQ9"/>
<name>A0A1I5VPQ9_9EURY</name>
<dbReference type="PANTHER" id="PTHR13696:SF99">
    <property type="entry name" value="COBYRINIC ACID AC-DIAMIDE SYNTHASE"/>
    <property type="match status" value="1"/>
</dbReference>
<dbReference type="PANTHER" id="PTHR13696">
    <property type="entry name" value="P-LOOP CONTAINING NUCLEOSIDE TRIPHOSPHATE HYDROLASE"/>
    <property type="match status" value="1"/>
</dbReference>
<protein>
    <submittedName>
        <fullName evidence="2">Chromosome partitioning protein</fullName>
    </submittedName>
</protein>
<dbReference type="InterPro" id="IPR027417">
    <property type="entry name" value="P-loop_NTPase"/>
</dbReference>
<dbReference type="RefSeq" id="WP_074880390.1">
    <property type="nucleotide sequence ID" value="NZ_FOXI01000019.1"/>
</dbReference>
<dbReference type="OrthoDB" id="322322at2157"/>